<sequence length="309" mass="33953">MTVAVMRAEQLTHLMEELRRPAITKLLCGQQLLNPDNGSDWMPSKNSRICSDHFVNNEPSNIESHPGYIPTQFPLVYKKRNSDPDAQVRRFGRWRERAAGAATSCPPSLGPQQSGTTSPLPDEHNLDCSESPEHGLLPPCQAVELQEKCSVETQTDNFGAYCNSFSVYTCSLQGGEGCTQITHREVYDAEVQHKPQVSSRPSGPNERTSFFGGYESIRHSEDALRDICNAYGGRCSDTHVTVDSGFLNVVQPGDVILADKGFPGIKAGLKDTDAVLVMPPFLSGNGQFSEQEVQDTYNIAQPAIIKSYD</sequence>
<reference evidence="1 2" key="1">
    <citation type="journal article" date="2020" name="Cell">
        <title>Large-Scale Comparative Analyses of Tick Genomes Elucidate Their Genetic Diversity and Vector Capacities.</title>
        <authorList>
            <consortium name="Tick Genome and Microbiome Consortium (TIGMIC)"/>
            <person name="Jia N."/>
            <person name="Wang J."/>
            <person name="Shi W."/>
            <person name="Du L."/>
            <person name="Sun Y."/>
            <person name="Zhan W."/>
            <person name="Jiang J.F."/>
            <person name="Wang Q."/>
            <person name="Zhang B."/>
            <person name="Ji P."/>
            <person name="Bell-Sakyi L."/>
            <person name="Cui X.M."/>
            <person name="Yuan T.T."/>
            <person name="Jiang B.G."/>
            <person name="Yang W.F."/>
            <person name="Lam T.T."/>
            <person name="Chang Q.C."/>
            <person name="Ding S.J."/>
            <person name="Wang X.J."/>
            <person name="Zhu J.G."/>
            <person name="Ruan X.D."/>
            <person name="Zhao L."/>
            <person name="Wei J.T."/>
            <person name="Ye R.Z."/>
            <person name="Que T.C."/>
            <person name="Du C.H."/>
            <person name="Zhou Y.H."/>
            <person name="Cheng J.X."/>
            <person name="Dai P.F."/>
            <person name="Guo W.B."/>
            <person name="Han X.H."/>
            <person name="Huang E.J."/>
            <person name="Li L.F."/>
            <person name="Wei W."/>
            <person name="Gao Y.C."/>
            <person name="Liu J.Z."/>
            <person name="Shao H.Z."/>
            <person name="Wang X."/>
            <person name="Wang C.C."/>
            <person name="Yang T.C."/>
            <person name="Huo Q.B."/>
            <person name="Li W."/>
            <person name="Chen H.Y."/>
            <person name="Chen S.E."/>
            <person name="Zhou L.G."/>
            <person name="Ni X.B."/>
            <person name="Tian J.H."/>
            <person name="Sheng Y."/>
            <person name="Liu T."/>
            <person name="Pan Y.S."/>
            <person name="Xia L.Y."/>
            <person name="Li J."/>
            <person name="Zhao F."/>
            <person name="Cao W.C."/>
        </authorList>
    </citation>
    <scope>NUCLEOTIDE SEQUENCE [LARGE SCALE GENOMIC DNA]</scope>
    <source>
        <strain evidence="1">Iper-2018</strain>
    </source>
</reference>
<name>A0AC60QGC3_IXOPE</name>
<dbReference type="Proteomes" id="UP000805193">
    <property type="component" value="Unassembled WGS sequence"/>
</dbReference>
<organism evidence="1 2">
    <name type="scientific">Ixodes persulcatus</name>
    <name type="common">Taiga tick</name>
    <dbReference type="NCBI Taxonomy" id="34615"/>
    <lineage>
        <taxon>Eukaryota</taxon>
        <taxon>Metazoa</taxon>
        <taxon>Ecdysozoa</taxon>
        <taxon>Arthropoda</taxon>
        <taxon>Chelicerata</taxon>
        <taxon>Arachnida</taxon>
        <taxon>Acari</taxon>
        <taxon>Parasitiformes</taxon>
        <taxon>Ixodida</taxon>
        <taxon>Ixodoidea</taxon>
        <taxon>Ixodidae</taxon>
        <taxon>Ixodinae</taxon>
        <taxon>Ixodes</taxon>
    </lineage>
</organism>
<dbReference type="EMBL" id="JABSTQ010009110">
    <property type="protein sequence ID" value="KAG0432859.1"/>
    <property type="molecule type" value="Genomic_DNA"/>
</dbReference>
<keyword evidence="2" id="KW-1185">Reference proteome</keyword>
<accession>A0AC60QGC3</accession>
<gene>
    <name evidence="1" type="ORF">HPB47_020438</name>
</gene>
<proteinExistence type="predicted"/>
<evidence type="ECO:0000313" key="2">
    <source>
        <dbReference type="Proteomes" id="UP000805193"/>
    </source>
</evidence>
<protein>
    <submittedName>
        <fullName evidence="1">Uncharacterized protein</fullName>
    </submittedName>
</protein>
<evidence type="ECO:0000313" key="1">
    <source>
        <dbReference type="EMBL" id="KAG0432859.1"/>
    </source>
</evidence>
<comment type="caution">
    <text evidence="1">The sequence shown here is derived from an EMBL/GenBank/DDBJ whole genome shotgun (WGS) entry which is preliminary data.</text>
</comment>